<dbReference type="Proteomes" id="UP000479190">
    <property type="component" value="Unassembled WGS sequence"/>
</dbReference>
<reference evidence="1 2" key="1">
    <citation type="submission" date="2020-02" db="EMBL/GenBank/DDBJ databases">
        <authorList>
            <person name="Ferguson B K."/>
        </authorList>
    </citation>
    <scope>NUCLEOTIDE SEQUENCE [LARGE SCALE GENOMIC DNA]</scope>
</reference>
<dbReference type="AlphaFoldDB" id="A0A6H5IG85"/>
<keyword evidence="2" id="KW-1185">Reference proteome</keyword>
<feature type="non-terminal residue" evidence="1">
    <location>
        <position position="255"/>
    </location>
</feature>
<dbReference type="EMBL" id="CADCXV010000816">
    <property type="protein sequence ID" value="CAB0036446.1"/>
    <property type="molecule type" value="Genomic_DNA"/>
</dbReference>
<proteinExistence type="predicted"/>
<accession>A0A6H5IG85</accession>
<evidence type="ECO:0000313" key="1">
    <source>
        <dbReference type="EMBL" id="CAB0036446.1"/>
    </source>
</evidence>
<evidence type="ECO:0000313" key="2">
    <source>
        <dbReference type="Proteomes" id="UP000479190"/>
    </source>
</evidence>
<feature type="non-terminal residue" evidence="1">
    <location>
        <position position="1"/>
    </location>
</feature>
<sequence>FASPQAILTITISNLSHDASRCRIKKLHYEISIKFVINPRLVASEYYTNGMRATIVIFLRLKTQRNCYFMLLALSLEFVIRRRTIVTRVPSRETAVGKGSRGATRCIAKALPQFSVYSSSRKILTLCARGLYLLLCCADVNTIEEHRFAFILLVIASFYAGSAGKIKFALPLDTGQTKYVRLPVPNLNEKLCMVCARRRNFRIKCGARRAIHVVDEPLSRVSSRDGSCQAATDGSCRAYTHVRAYHFSLNKREHG</sequence>
<gene>
    <name evidence="1" type="ORF">TBRA_LOCUS8313</name>
</gene>
<name>A0A6H5IG85_9HYME</name>
<protein>
    <submittedName>
        <fullName evidence="1">Uncharacterized protein</fullName>
    </submittedName>
</protein>
<organism evidence="1 2">
    <name type="scientific">Trichogramma brassicae</name>
    <dbReference type="NCBI Taxonomy" id="86971"/>
    <lineage>
        <taxon>Eukaryota</taxon>
        <taxon>Metazoa</taxon>
        <taxon>Ecdysozoa</taxon>
        <taxon>Arthropoda</taxon>
        <taxon>Hexapoda</taxon>
        <taxon>Insecta</taxon>
        <taxon>Pterygota</taxon>
        <taxon>Neoptera</taxon>
        <taxon>Endopterygota</taxon>
        <taxon>Hymenoptera</taxon>
        <taxon>Apocrita</taxon>
        <taxon>Proctotrupomorpha</taxon>
        <taxon>Chalcidoidea</taxon>
        <taxon>Trichogrammatidae</taxon>
        <taxon>Trichogramma</taxon>
    </lineage>
</organism>